<comment type="caution">
    <text evidence="2">The sequence shown here is derived from an EMBL/GenBank/DDBJ whole genome shotgun (WGS) entry which is preliminary data.</text>
</comment>
<keyword evidence="1" id="KW-0812">Transmembrane</keyword>
<feature type="transmembrane region" description="Helical" evidence="1">
    <location>
        <begin position="213"/>
        <end position="232"/>
    </location>
</feature>
<evidence type="ECO:0000256" key="1">
    <source>
        <dbReference type="SAM" id="Phobius"/>
    </source>
</evidence>
<dbReference type="STRING" id="1802516.A3A75_04050"/>
<dbReference type="Proteomes" id="UP000179018">
    <property type="component" value="Unassembled WGS sequence"/>
</dbReference>
<reference evidence="2 3" key="1">
    <citation type="journal article" date="2016" name="Nat. Commun.">
        <title>Thousands of microbial genomes shed light on interconnected biogeochemical processes in an aquifer system.</title>
        <authorList>
            <person name="Anantharaman K."/>
            <person name="Brown C.T."/>
            <person name="Hug L.A."/>
            <person name="Sharon I."/>
            <person name="Castelle C.J."/>
            <person name="Probst A.J."/>
            <person name="Thomas B.C."/>
            <person name="Singh A."/>
            <person name="Wilkins M.J."/>
            <person name="Karaoz U."/>
            <person name="Brodie E.L."/>
            <person name="Williams K.H."/>
            <person name="Hubbard S.S."/>
            <person name="Banfield J.F."/>
        </authorList>
    </citation>
    <scope>NUCLEOTIDE SEQUENCE [LARGE SCALE GENOMIC DNA]</scope>
</reference>
<dbReference type="EMBL" id="MGHC01000007">
    <property type="protein sequence ID" value="OGM60386.1"/>
    <property type="molecule type" value="Genomic_DNA"/>
</dbReference>
<dbReference type="PANTHER" id="PTHR36833">
    <property type="entry name" value="SLR0610 PROTEIN-RELATED"/>
    <property type="match status" value="1"/>
</dbReference>
<name>A0A1F8B8L0_9BACT</name>
<dbReference type="InterPro" id="IPR010390">
    <property type="entry name" value="ABC-2_transporter-like"/>
</dbReference>
<sequence>MAGKFFNISKRLILYLRIWLTMSRNSFMIYLNQKKILAIFLTGKILRFSFFVAFLYFLVVGSESLAGYSVNQTLFFFLTFSLIDSISQFLFREVYRFRTLVVTGDLDLILVKPINTLFRVLMGGADVIDLITLPPLFFAVWYVGIRLDPSTLQVFLYLLMILNGLFLATAFHIAVLALGIVTLEIDNTIMIYRDVTNLGRLPIDIYREPLRGILTYLIPVGVMITLPAKAFMGLVTPVGVFISFGLGIVVLSASLKVWGFALKKYSSASS</sequence>
<gene>
    <name evidence="2" type="ORF">A3A75_04050</name>
</gene>
<protein>
    <recommendedName>
        <fullName evidence="4">ABC transporter permease</fullName>
    </recommendedName>
</protein>
<dbReference type="AlphaFoldDB" id="A0A1F8B8L0"/>
<evidence type="ECO:0000313" key="2">
    <source>
        <dbReference type="EMBL" id="OGM60386.1"/>
    </source>
</evidence>
<feature type="transmembrane region" description="Helical" evidence="1">
    <location>
        <begin position="120"/>
        <end position="143"/>
    </location>
</feature>
<evidence type="ECO:0008006" key="4">
    <source>
        <dbReference type="Google" id="ProtNLM"/>
    </source>
</evidence>
<keyword evidence="1" id="KW-1133">Transmembrane helix</keyword>
<feature type="transmembrane region" description="Helical" evidence="1">
    <location>
        <begin position="73"/>
        <end position="91"/>
    </location>
</feature>
<evidence type="ECO:0000313" key="3">
    <source>
        <dbReference type="Proteomes" id="UP000179018"/>
    </source>
</evidence>
<dbReference type="Pfam" id="PF06182">
    <property type="entry name" value="ABC2_membrane_6"/>
    <property type="match status" value="1"/>
</dbReference>
<feature type="transmembrane region" description="Helical" evidence="1">
    <location>
        <begin position="238"/>
        <end position="262"/>
    </location>
</feature>
<feature type="transmembrane region" description="Helical" evidence="1">
    <location>
        <begin position="38"/>
        <end position="61"/>
    </location>
</feature>
<keyword evidence="1" id="KW-0472">Membrane</keyword>
<organism evidence="2 3">
    <name type="scientific">Candidatus Woesebacteria bacterium RIFCSPLOWO2_01_FULL_39_10</name>
    <dbReference type="NCBI Taxonomy" id="1802516"/>
    <lineage>
        <taxon>Bacteria</taxon>
        <taxon>Candidatus Woeseibacteriota</taxon>
    </lineage>
</organism>
<feature type="transmembrane region" description="Helical" evidence="1">
    <location>
        <begin position="155"/>
        <end position="183"/>
    </location>
</feature>
<dbReference type="PANTHER" id="PTHR36833:SF1">
    <property type="entry name" value="INTEGRAL MEMBRANE TRANSPORT PROTEIN"/>
    <property type="match status" value="1"/>
</dbReference>
<accession>A0A1F8B8L0</accession>
<proteinExistence type="predicted"/>